<dbReference type="Proteomes" id="UP000515349">
    <property type="component" value="Chromosome"/>
</dbReference>
<keyword evidence="4" id="KW-1185">Reference proteome</keyword>
<organism evidence="2 3">
    <name type="scientific">Marnyiella aurantia</name>
    <dbReference type="NCBI Taxonomy" id="2758037"/>
    <lineage>
        <taxon>Bacteria</taxon>
        <taxon>Pseudomonadati</taxon>
        <taxon>Bacteroidota</taxon>
        <taxon>Flavobacteriia</taxon>
        <taxon>Flavobacteriales</taxon>
        <taxon>Weeksellaceae</taxon>
        <taxon>Marnyiella</taxon>
    </lineage>
</organism>
<reference evidence="1" key="3">
    <citation type="submission" date="2020-07" db="EMBL/GenBank/DDBJ databases">
        <authorList>
            <person name="Yang C."/>
        </authorList>
    </citation>
    <scope>NUCLEOTIDE SEQUENCE</scope>
    <source>
        <strain evidence="1">Cx-624</strain>
    </source>
</reference>
<dbReference type="Pfam" id="PF25594">
    <property type="entry name" value="GldB_lipo"/>
    <property type="match status" value="1"/>
</dbReference>
<reference evidence="2 3" key="1">
    <citation type="submission" date="2020-07" db="EMBL/GenBank/DDBJ databases">
        <title>Chryseobacterium sp.cx-624.</title>
        <authorList>
            <person name="Yang C."/>
        </authorList>
    </citation>
    <scope>NUCLEOTIDE SEQUENCE [LARGE SCALE GENOMIC DNA]</scope>
    <source>
        <strain evidence="2">Cx-624</strain>
        <strain evidence="3">cx-624</strain>
    </source>
</reference>
<dbReference type="AlphaFoldDB" id="A0A7D7LR81"/>
<dbReference type="Proteomes" id="UP000539710">
    <property type="component" value="Unassembled WGS sequence"/>
</dbReference>
<dbReference type="EMBL" id="JACEUX010000001">
    <property type="protein sequence ID" value="MBA5246125.1"/>
    <property type="molecule type" value="Genomic_DNA"/>
</dbReference>
<name>A0A7D7LR81_9FLAO</name>
<dbReference type="EMBL" id="CP059472">
    <property type="protein sequence ID" value="QMS99536.1"/>
    <property type="molecule type" value="Genomic_DNA"/>
</dbReference>
<proteinExistence type="predicted"/>
<evidence type="ECO:0000313" key="4">
    <source>
        <dbReference type="Proteomes" id="UP000539710"/>
    </source>
</evidence>
<reference evidence="4" key="2">
    <citation type="submission" date="2020-07" db="EMBL/GenBank/DDBJ databases">
        <title>Flavobacterium sp. xlx-214.</title>
        <authorList>
            <person name="Yang C."/>
        </authorList>
    </citation>
    <scope>NUCLEOTIDE SEQUENCE [LARGE SCALE GENOMIC DNA]</scope>
    <source>
        <strain evidence="4">CX-624</strain>
    </source>
</reference>
<sequence length="322" mass="37231">MGSLVLVFSLSFLQNCTKEDKNIWDIEIEQPAGKIIITDISKEFFAPDVSMEQFKQKYPWFQGSVSDEDFVKRRNNPEEAKLYREAAAKVDLNLLGTDLAGLFARVKYHFPNFANPKVYTFSSSTQMYEEPVIYDPQQGFLFIDISGFMGSKNEYYKGIEEYFKVSMNAENIIPKTSEAIAISIVPFDKTSQKFLDQMVYNGKIMTLQDAFLPHLPDHLKMNATAEQYEWSSASEVSIWDYFIENDYLFSPDPRLTERFINPGPFSKFYTDVDKQSSPRVGVFTGWQICRKFYEKNPKTPISDFLAMSATDLFNKSEYKPKN</sequence>
<protein>
    <submittedName>
        <fullName evidence="2">Gliding motility protein GldB</fullName>
    </submittedName>
</protein>
<accession>A0A7D7LR81</accession>
<evidence type="ECO:0000313" key="2">
    <source>
        <dbReference type="EMBL" id="QMS99536.1"/>
    </source>
</evidence>
<dbReference type="KEGG" id="cbau:H1R16_00285"/>
<gene>
    <name evidence="2" type="ORF">H1R16_00285</name>
    <name evidence="1" type="ORF">H2507_02985</name>
</gene>
<evidence type="ECO:0000313" key="3">
    <source>
        <dbReference type="Proteomes" id="UP000515349"/>
    </source>
</evidence>
<evidence type="ECO:0000313" key="1">
    <source>
        <dbReference type="EMBL" id="MBA5246125.1"/>
    </source>
</evidence>
<dbReference type="InterPro" id="IPR019853">
    <property type="entry name" value="GldB-like"/>
</dbReference>